<evidence type="ECO:0000313" key="4">
    <source>
        <dbReference type="EMBL" id="OGC42284.1"/>
    </source>
</evidence>
<dbReference type="Gene3D" id="3.60.21.10">
    <property type="match status" value="1"/>
</dbReference>
<comment type="caution">
    <text evidence="4">The sequence shown here is derived from an EMBL/GenBank/DDBJ whole genome shotgun (WGS) entry which is preliminary data.</text>
</comment>
<dbReference type="NCBIfam" id="TIGR00040">
    <property type="entry name" value="yfcE"/>
    <property type="match status" value="1"/>
</dbReference>
<sequence>MKIGVLSDSHHELENVNDAVIFLKKNGAKLIIHLGDDYNDLDNICDEHAIRVPGLYCDAYLKSYVPNRRIEEIEGWTVLLTHTPESTLDDLPDDPHPEDLIKNQEIDIMLYGHTHTPEIKMENDIVYINPGHLKKEDKKGHPATFALIDMSEHKLFITIYKLSDKSVLKEQNFGKE</sequence>
<protein>
    <recommendedName>
        <fullName evidence="2">Phosphoesterase</fullName>
        <ecNumber evidence="2">3.1.4.-</ecNumber>
    </recommendedName>
</protein>
<proteinExistence type="inferred from homology"/>
<dbReference type="GO" id="GO:0016787">
    <property type="term" value="F:hydrolase activity"/>
    <property type="evidence" value="ECO:0007669"/>
    <property type="project" value="UniProtKB-UniRule"/>
</dbReference>
<name>A0A1F4UBF1_UNCW3</name>
<organism evidence="4 5">
    <name type="scientific">candidate division WOR-3 bacterium RBG_13_43_14</name>
    <dbReference type="NCBI Taxonomy" id="1802590"/>
    <lineage>
        <taxon>Bacteria</taxon>
        <taxon>Bacteria division WOR-3</taxon>
    </lineage>
</organism>
<dbReference type="Pfam" id="PF12850">
    <property type="entry name" value="Metallophos_2"/>
    <property type="match status" value="1"/>
</dbReference>
<evidence type="ECO:0000256" key="2">
    <source>
        <dbReference type="RuleBase" id="RU362039"/>
    </source>
</evidence>
<gene>
    <name evidence="4" type="ORF">A2Y85_03010</name>
</gene>
<evidence type="ECO:0000259" key="3">
    <source>
        <dbReference type="Pfam" id="PF12850"/>
    </source>
</evidence>
<accession>A0A1F4UBF1</accession>
<comment type="cofactor">
    <cofactor evidence="2">
        <name>a divalent metal cation</name>
        <dbReference type="ChEBI" id="CHEBI:60240"/>
    </cofactor>
</comment>
<dbReference type="SUPFAM" id="SSF56300">
    <property type="entry name" value="Metallo-dependent phosphatases"/>
    <property type="match status" value="1"/>
</dbReference>
<dbReference type="InterPro" id="IPR029052">
    <property type="entry name" value="Metallo-depent_PP-like"/>
</dbReference>
<keyword evidence="2" id="KW-0479">Metal-binding</keyword>
<evidence type="ECO:0000313" key="5">
    <source>
        <dbReference type="Proteomes" id="UP000177025"/>
    </source>
</evidence>
<dbReference type="PANTHER" id="PTHR43165:SF1">
    <property type="entry name" value="PHOSPHODIESTERASE MJ0936"/>
    <property type="match status" value="1"/>
</dbReference>
<feature type="domain" description="Calcineurin-like phosphoesterase" evidence="3">
    <location>
        <begin position="1"/>
        <end position="152"/>
    </location>
</feature>
<dbReference type="Proteomes" id="UP000177025">
    <property type="component" value="Unassembled WGS sequence"/>
</dbReference>
<dbReference type="InterPro" id="IPR000979">
    <property type="entry name" value="Phosphodiesterase_MJ0936/Vps29"/>
</dbReference>
<evidence type="ECO:0000256" key="1">
    <source>
        <dbReference type="ARBA" id="ARBA00008950"/>
    </source>
</evidence>
<reference evidence="4 5" key="1">
    <citation type="journal article" date="2016" name="Nat. Commun.">
        <title>Thousands of microbial genomes shed light on interconnected biogeochemical processes in an aquifer system.</title>
        <authorList>
            <person name="Anantharaman K."/>
            <person name="Brown C.T."/>
            <person name="Hug L.A."/>
            <person name="Sharon I."/>
            <person name="Castelle C.J."/>
            <person name="Probst A.J."/>
            <person name="Thomas B.C."/>
            <person name="Singh A."/>
            <person name="Wilkins M.J."/>
            <person name="Karaoz U."/>
            <person name="Brodie E.L."/>
            <person name="Williams K.H."/>
            <person name="Hubbard S.S."/>
            <person name="Banfield J.F."/>
        </authorList>
    </citation>
    <scope>NUCLEOTIDE SEQUENCE [LARGE SCALE GENOMIC DNA]</scope>
</reference>
<dbReference type="EC" id="3.1.4.-" evidence="2"/>
<dbReference type="AlphaFoldDB" id="A0A1F4UBF1"/>
<dbReference type="GO" id="GO:0046872">
    <property type="term" value="F:metal ion binding"/>
    <property type="evidence" value="ECO:0007669"/>
    <property type="project" value="UniProtKB-KW"/>
</dbReference>
<dbReference type="InterPro" id="IPR024654">
    <property type="entry name" value="Calcineurin-like_PHP_lpxH"/>
</dbReference>
<dbReference type="InterPro" id="IPR053193">
    <property type="entry name" value="MetalloPDE_YfcE-like"/>
</dbReference>
<comment type="similarity">
    <text evidence="1 2">Belongs to the metallophosphoesterase superfamily. YfcE family.</text>
</comment>
<dbReference type="PANTHER" id="PTHR43165">
    <property type="entry name" value="METALLOPHOSPHOESTERASE"/>
    <property type="match status" value="1"/>
</dbReference>
<dbReference type="EMBL" id="MEUM01000074">
    <property type="protein sequence ID" value="OGC42284.1"/>
    <property type="molecule type" value="Genomic_DNA"/>
</dbReference>